<evidence type="ECO:0000313" key="2">
    <source>
        <dbReference type="EMBL" id="SUA43477.1"/>
    </source>
</evidence>
<dbReference type="AlphaFoldDB" id="A0A378WRX7"/>
<dbReference type="Pfam" id="PF01738">
    <property type="entry name" value="DLH"/>
    <property type="match status" value="1"/>
</dbReference>
<dbReference type="Gene3D" id="3.40.50.1820">
    <property type="entry name" value="alpha/beta hydrolase"/>
    <property type="match status" value="1"/>
</dbReference>
<sequence length="264" mass="27852">MTEEILGQHAEVEVDGSPMAVYLARPVRSGRLPVVLVGAELWGLTAEVRAVTDRVAALGYVTVVANLYHRCGPETAAGLAESDENRARAFELLGNLTRDGVEADLRAAVAFARAEGEGGDTTGALGFSLGGHITYFAATRLELAAAAIFYPGWLPVAGTALSIPDPLLAHTSSIAERGTRLLILLAERDHVIDAEQRTAIDTALAQAGAEYELVVYPGAQHAYFFAGRPVHDAVAAADSWQRVTELFATTLGSVTDDFPAPTPS</sequence>
<accession>A0A378WRX7</accession>
<dbReference type="RefSeq" id="WP_062966855.1">
    <property type="nucleotide sequence ID" value="NZ_JAJFOE010000001.1"/>
</dbReference>
<dbReference type="EMBL" id="UGRU01000001">
    <property type="protein sequence ID" value="SUA43477.1"/>
    <property type="molecule type" value="Genomic_DNA"/>
</dbReference>
<dbReference type="PANTHER" id="PTHR46623">
    <property type="entry name" value="CARBOXYMETHYLENEBUTENOLIDASE-RELATED"/>
    <property type="match status" value="1"/>
</dbReference>
<dbReference type="Proteomes" id="UP000255082">
    <property type="component" value="Unassembled WGS sequence"/>
</dbReference>
<gene>
    <name evidence="2" type="primary">clcD_1</name>
    <name evidence="2" type="ORF">NCTC13184_02845</name>
</gene>
<dbReference type="OrthoDB" id="188362at2"/>
<dbReference type="InterPro" id="IPR051049">
    <property type="entry name" value="Dienelactone_hydrolase-like"/>
</dbReference>
<evidence type="ECO:0000313" key="3">
    <source>
        <dbReference type="Proteomes" id="UP000255082"/>
    </source>
</evidence>
<dbReference type="SUPFAM" id="SSF53474">
    <property type="entry name" value="alpha/beta-Hydrolases"/>
    <property type="match status" value="1"/>
</dbReference>
<evidence type="ECO:0000259" key="1">
    <source>
        <dbReference type="Pfam" id="PF01738"/>
    </source>
</evidence>
<organism evidence="2 3">
    <name type="scientific">Nocardia africana</name>
    <dbReference type="NCBI Taxonomy" id="134964"/>
    <lineage>
        <taxon>Bacteria</taxon>
        <taxon>Bacillati</taxon>
        <taxon>Actinomycetota</taxon>
        <taxon>Actinomycetes</taxon>
        <taxon>Mycobacteriales</taxon>
        <taxon>Nocardiaceae</taxon>
        <taxon>Nocardia</taxon>
    </lineage>
</organism>
<dbReference type="InterPro" id="IPR002925">
    <property type="entry name" value="Dienelactn_hydro"/>
</dbReference>
<dbReference type="PANTHER" id="PTHR46623:SF6">
    <property type="entry name" value="ALPHA_BETA-HYDROLASES SUPERFAMILY PROTEIN"/>
    <property type="match status" value="1"/>
</dbReference>
<proteinExistence type="predicted"/>
<dbReference type="EC" id="3.1.1.45" evidence="2"/>
<protein>
    <submittedName>
        <fullName evidence="2">Carboxymethylenebutenolidase</fullName>
        <ecNumber evidence="2">3.1.1.45</ecNumber>
    </submittedName>
</protein>
<name>A0A378WRX7_9NOCA</name>
<feature type="domain" description="Dienelactone hydrolase" evidence="1">
    <location>
        <begin position="19"/>
        <end position="250"/>
    </location>
</feature>
<reference evidence="2 3" key="1">
    <citation type="submission" date="2018-06" db="EMBL/GenBank/DDBJ databases">
        <authorList>
            <consortium name="Pathogen Informatics"/>
            <person name="Doyle S."/>
        </authorList>
    </citation>
    <scope>NUCLEOTIDE SEQUENCE [LARGE SCALE GENOMIC DNA]</scope>
    <source>
        <strain evidence="2 3">NCTC13184</strain>
    </source>
</reference>
<dbReference type="GO" id="GO:0008806">
    <property type="term" value="F:carboxymethylenebutenolidase activity"/>
    <property type="evidence" value="ECO:0007669"/>
    <property type="project" value="UniProtKB-EC"/>
</dbReference>
<dbReference type="InterPro" id="IPR029058">
    <property type="entry name" value="AB_hydrolase_fold"/>
</dbReference>
<keyword evidence="2" id="KW-0378">Hydrolase</keyword>